<keyword evidence="6" id="KW-1185">Reference proteome</keyword>
<dbReference type="SMART" id="SM00700">
    <property type="entry name" value="JHBP"/>
    <property type="match status" value="2"/>
</dbReference>
<dbReference type="GO" id="GO:0005615">
    <property type="term" value="C:extracellular space"/>
    <property type="evidence" value="ECO:0007669"/>
    <property type="project" value="TreeGrafter"/>
</dbReference>
<dbReference type="PANTHER" id="PTHR11008">
    <property type="entry name" value="PROTEIN TAKEOUT-LIKE PROTEIN"/>
    <property type="match status" value="1"/>
</dbReference>
<dbReference type="InterPro" id="IPR010562">
    <property type="entry name" value="Haemolymph_juvenile_hormone-bd"/>
</dbReference>
<organism evidence="5 6">
    <name type="scientific">Anopheles culicifacies</name>
    <dbReference type="NCBI Taxonomy" id="139723"/>
    <lineage>
        <taxon>Eukaryota</taxon>
        <taxon>Metazoa</taxon>
        <taxon>Ecdysozoa</taxon>
        <taxon>Arthropoda</taxon>
        <taxon>Hexapoda</taxon>
        <taxon>Insecta</taxon>
        <taxon>Pterygota</taxon>
        <taxon>Neoptera</taxon>
        <taxon>Endopterygota</taxon>
        <taxon>Diptera</taxon>
        <taxon>Nematocera</taxon>
        <taxon>Culicoidea</taxon>
        <taxon>Culicidae</taxon>
        <taxon>Anophelinae</taxon>
        <taxon>Anopheles</taxon>
        <taxon>culicifacies species complex</taxon>
    </lineage>
</organism>
<dbReference type="Proteomes" id="UP000075883">
    <property type="component" value="Unassembled WGS sequence"/>
</dbReference>
<dbReference type="FunFam" id="3.15.10.30:FF:000001">
    <property type="entry name" value="Takeout-like protein 1"/>
    <property type="match status" value="2"/>
</dbReference>
<evidence type="ECO:0000256" key="2">
    <source>
        <dbReference type="ARBA" id="ARBA00023108"/>
    </source>
</evidence>
<reference evidence="5" key="2">
    <citation type="submission" date="2020-05" db="UniProtKB">
        <authorList>
            <consortium name="EnsemblMetazoa"/>
        </authorList>
    </citation>
    <scope>IDENTIFICATION</scope>
    <source>
        <strain evidence="5">A-37</strain>
    </source>
</reference>
<dbReference type="GO" id="GO:0007623">
    <property type="term" value="P:circadian rhythm"/>
    <property type="evidence" value="ECO:0007669"/>
    <property type="project" value="UniProtKB-ARBA"/>
</dbReference>
<evidence type="ECO:0000256" key="1">
    <source>
        <dbReference type="ARBA" id="ARBA00022729"/>
    </source>
</evidence>
<dbReference type="PROSITE" id="PS51257">
    <property type="entry name" value="PROKAR_LIPOPROTEIN"/>
    <property type="match status" value="1"/>
</dbReference>
<feature type="chain" id="PRO_5008128284" evidence="4">
    <location>
        <begin position="20"/>
        <end position="526"/>
    </location>
</feature>
<dbReference type="InterPro" id="IPR038606">
    <property type="entry name" value="To_sf"/>
</dbReference>
<dbReference type="EMBL" id="AXCM01005611">
    <property type="status" value="NOT_ANNOTATED_CDS"/>
    <property type="molecule type" value="Genomic_DNA"/>
</dbReference>
<keyword evidence="1 4" id="KW-0732">Signal</keyword>
<dbReference type="VEuPathDB" id="VectorBase:ACUA017467"/>
<evidence type="ECO:0000313" key="6">
    <source>
        <dbReference type="Proteomes" id="UP000075883"/>
    </source>
</evidence>
<evidence type="ECO:0000256" key="3">
    <source>
        <dbReference type="ARBA" id="ARBA00060902"/>
    </source>
</evidence>
<name>A0A182MG40_9DIPT</name>
<dbReference type="PANTHER" id="PTHR11008:SF40">
    <property type="entry name" value="PROTEIN TAKEOUT"/>
    <property type="match status" value="1"/>
</dbReference>
<dbReference type="Pfam" id="PF06585">
    <property type="entry name" value="JHBP"/>
    <property type="match status" value="2"/>
</dbReference>
<dbReference type="Gene3D" id="3.15.10.30">
    <property type="entry name" value="Haemolymph juvenile hormone binding protein"/>
    <property type="match status" value="2"/>
</dbReference>
<dbReference type="EnsemblMetazoa" id="ACUA017467-RA">
    <property type="protein sequence ID" value="ACUA017467-PA"/>
    <property type="gene ID" value="ACUA017467"/>
</dbReference>
<accession>A0A182MG40</accession>
<proteinExistence type="inferred from homology"/>
<evidence type="ECO:0000256" key="4">
    <source>
        <dbReference type="SAM" id="SignalP"/>
    </source>
</evidence>
<reference evidence="6" key="1">
    <citation type="submission" date="2013-09" db="EMBL/GenBank/DDBJ databases">
        <title>The Genome Sequence of Anopheles culicifacies species A.</title>
        <authorList>
            <consortium name="The Broad Institute Genomics Platform"/>
            <person name="Neafsey D.E."/>
            <person name="Besansky N."/>
            <person name="Howell P."/>
            <person name="Walton C."/>
            <person name="Young S.K."/>
            <person name="Zeng Q."/>
            <person name="Gargeya S."/>
            <person name="Fitzgerald M."/>
            <person name="Haas B."/>
            <person name="Abouelleil A."/>
            <person name="Allen A.W."/>
            <person name="Alvarado L."/>
            <person name="Arachchi H.M."/>
            <person name="Berlin A.M."/>
            <person name="Chapman S.B."/>
            <person name="Gainer-Dewar J."/>
            <person name="Goldberg J."/>
            <person name="Griggs A."/>
            <person name="Gujja S."/>
            <person name="Hansen M."/>
            <person name="Howarth C."/>
            <person name="Imamovic A."/>
            <person name="Ireland A."/>
            <person name="Larimer J."/>
            <person name="McCowan C."/>
            <person name="Murphy C."/>
            <person name="Pearson M."/>
            <person name="Poon T.W."/>
            <person name="Priest M."/>
            <person name="Roberts A."/>
            <person name="Saif S."/>
            <person name="Shea T."/>
            <person name="Sisk P."/>
            <person name="Sykes S."/>
            <person name="Wortman J."/>
            <person name="Nusbaum C."/>
            <person name="Birren B."/>
        </authorList>
    </citation>
    <scope>NUCLEOTIDE SEQUENCE [LARGE SCALE GENOMIC DNA]</scope>
    <source>
        <strain evidence="6">A-37</strain>
    </source>
</reference>
<sequence>MKLSAVLLLTAAIIGCAFAAKFPASFSRCKQEDGNCLLEAITATFRSFHKGVPEIGLVPLDPLRIDTMDIVQGDGPINIVLNFKKVDLTGFQHANIKKASGFTSNPTKMDLNLVVPVASLIGGYRINGKVLILPIQGEGASNMTMADCNISLKWTGKLVDKNGKQFYQVDKFKVHFDTSRFYMDFSNLFNGDKALGDNMNVFLNDNWQDILKELKPAISAAFTKIFEAVVSNVFNKVPYNELYLASGSVAVEIAAPVFERAGPRSAHTGTISILIGCRSVYSLTMRGSGSDCWEHVSHLTSATYSRCNAGDEPCIVQAISDTFHKYQSGVPGLGLASLDPLRIDEMDIVQGTGPVNIVLNFKNVDITGFKDVVVKKAKGFTTNPNVMEMNLVLPVASLVGSYKIKGKVLILPIQGEGASNMTMVNCDFLMKWNGGLEKHANGKEYYQMNKIKASFDTTRFYMHLSNLFNGDKALGDNMNQFLNDNWEDILKELKPAIIGAFTKIFRAIITNVFDNVPYEELFLPNA</sequence>
<dbReference type="STRING" id="139723.A0A182MG40"/>
<evidence type="ECO:0000313" key="5">
    <source>
        <dbReference type="EnsemblMetazoa" id="ACUA017467-PA"/>
    </source>
</evidence>
<dbReference type="AlphaFoldDB" id="A0A182MG40"/>
<keyword evidence="2" id="KW-0090">Biological rhythms</keyword>
<feature type="signal peptide" evidence="4">
    <location>
        <begin position="1"/>
        <end position="19"/>
    </location>
</feature>
<protein>
    <submittedName>
        <fullName evidence="5">Uncharacterized protein</fullName>
    </submittedName>
</protein>
<comment type="similarity">
    <text evidence="3">Belongs to the TO family.</text>
</comment>